<dbReference type="Pfam" id="PF00005">
    <property type="entry name" value="ABC_tran"/>
    <property type="match status" value="1"/>
</dbReference>
<protein>
    <submittedName>
        <fullName evidence="7">ABC transporter related protein</fullName>
    </submittedName>
</protein>
<evidence type="ECO:0000313" key="7">
    <source>
        <dbReference type="EMBL" id="EGD57486.1"/>
    </source>
</evidence>
<evidence type="ECO:0000313" key="8">
    <source>
        <dbReference type="Proteomes" id="UP000004728"/>
    </source>
</evidence>
<proteinExistence type="inferred from homology"/>
<dbReference type="PANTHER" id="PTHR42711">
    <property type="entry name" value="ABC TRANSPORTER ATP-BINDING PROTEIN"/>
    <property type="match status" value="1"/>
</dbReference>
<dbReference type="InParanoid" id="F1ZD27"/>
<evidence type="ECO:0000256" key="2">
    <source>
        <dbReference type="ARBA" id="ARBA00022448"/>
    </source>
</evidence>
<comment type="similarity">
    <text evidence="1">Belongs to the ABC transporter superfamily.</text>
</comment>
<dbReference type="InterPro" id="IPR003439">
    <property type="entry name" value="ABC_transporter-like_ATP-bd"/>
</dbReference>
<dbReference type="SUPFAM" id="SSF52540">
    <property type="entry name" value="P-loop containing nucleoside triphosphate hydrolases"/>
    <property type="match status" value="1"/>
</dbReference>
<dbReference type="HOGENOM" id="CLU_000604_1_2_5"/>
<keyword evidence="4" id="KW-0547">Nucleotide-binding</keyword>
<dbReference type="CDD" id="cd03230">
    <property type="entry name" value="ABC_DR_subfamily_A"/>
    <property type="match status" value="1"/>
</dbReference>
<dbReference type="SMART" id="SM00382">
    <property type="entry name" value="AAA"/>
    <property type="match status" value="1"/>
</dbReference>
<evidence type="ECO:0000256" key="1">
    <source>
        <dbReference type="ARBA" id="ARBA00005417"/>
    </source>
</evidence>
<dbReference type="Gene3D" id="3.40.50.300">
    <property type="entry name" value="P-loop containing nucleotide triphosphate hydrolases"/>
    <property type="match status" value="1"/>
</dbReference>
<evidence type="ECO:0000259" key="6">
    <source>
        <dbReference type="PROSITE" id="PS50893"/>
    </source>
</evidence>
<gene>
    <name evidence="7" type="ORF">Y88_3796</name>
</gene>
<dbReference type="GO" id="GO:0005524">
    <property type="term" value="F:ATP binding"/>
    <property type="evidence" value="ECO:0007669"/>
    <property type="project" value="UniProtKB-KW"/>
</dbReference>
<dbReference type="PANTHER" id="PTHR42711:SF5">
    <property type="entry name" value="ABC TRANSPORTER ATP-BINDING PROTEIN NATA"/>
    <property type="match status" value="1"/>
</dbReference>
<name>F1ZD27_9SPHN</name>
<comment type="caution">
    <text evidence="7">The sequence shown here is derived from an EMBL/GenBank/DDBJ whole genome shotgun (WGS) entry which is preliminary data.</text>
</comment>
<dbReference type="GO" id="GO:0016887">
    <property type="term" value="F:ATP hydrolysis activity"/>
    <property type="evidence" value="ECO:0007669"/>
    <property type="project" value="InterPro"/>
</dbReference>
<organism evidence="7 8">
    <name type="scientific">Novosphingobium nitrogenifigens DSM 19370</name>
    <dbReference type="NCBI Taxonomy" id="983920"/>
    <lineage>
        <taxon>Bacteria</taxon>
        <taxon>Pseudomonadati</taxon>
        <taxon>Pseudomonadota</taxon>
        <taxon>Alphaproteobacteria</taxon>
        <taxon>Sphingomonadales</taxon>
        <taxon>Sphingomonadaceae</taxon>
        <taxon>Novosphingobium</taxon>
    </lineage>
</organism>
<keyword evidence="5" id="KW-0067">ATP-binding</keyword>
<evidence type="ECO:0000256" key="4">
    <source>
        <dbReference type="ARBA" id="ARBA00022741"/>
    </source>
</evidence>
<dbReference type="InterPro" id="IPR027417">
    <property type="entry name" value="P-loop_NTPase"/>
</dbReference>
<sequence>MRDLAARYRGRTVIRGVSFVLRAGERLALTGANGSGKTTTLRMLAGLVAPVAGSGHVLGADVRRFRAIPRGRIGYMPQTIGLYPELDVWTNLLFRARVLGLADPAGVVARALDSHGLGDHARTRVGHLSGGWARRAQWVASVLHRPPLLLLDEPTAGLDSATHGEFRSWLDRFAADGHAIVLITHNAVDLATCDRVLHFRDGRADPV</sequence>
<dbReference type="eggNOG" id="COG1131">
    <property type="taxonomic scope" value="Bacteria"/>
</dbReference>
<keyword evidence="3" id="KW-0536">Nodulation</keyword>
<dbReference type="InterPro" id="IPR050763">
    <property type="entry name" value="ABC_transporter_ATP-binding"/>
</dbReference>
<dbReference type="InterPro" id="IPR003593">
    <property type="entry name" value="AAA+_ATPase"/>
</dbReference>
<keyword evidence="2" id="KW-0813">Transport</keyword>
<reference evidence="7 8" key="1">
    <citation type="journal article" date="2012" name="J. Bacteriol.">
        <title>Draft Genome Sequence of Novosphingobium nitrogenifigens Y88T.</title>
        <authorList>
            <person name="Strabala T.J."/>
            <person name="Macdonald L."/>
            <person name="Liu V."/>
            <person name="Smit A.M."/>
        </authorList>
    </citation>
    <scope>NUCLEOTIDE SEQUENCE [LARGE SCALE GENOMIC DNA]</scope>
    <source>
        <strain evidence="7 8">DSM 19370</strain>
    </source>
</reference>
<dbReference type="PROSITE" id="PS50893">
    <property type="entry name" value="ABC_TRANSPORTER_2"/>
    <property type="match status" value="1"/>
</dbReference>
<dbReference type="InterPro" id="IPR017871">
    <property type="entry name" value="ABC_transporter-like_CS"/>
</dbReference>
<dbReference type="EMBL" id="AEWJ01000065">
    <property type="protein sequence ID" value="EGD57486.1"/>
    <property type="molecule type" value="Genomic_DNA"/>
</dbReference>
<dbReference type="PROSITE" id="PS00211">
    <property type="entry name" value="ABC_TRANSPORTER_1"/>
    <property type="match status" value="1"/>
</dbReference>
<evidence type="ECO:0000256" key="3">
    <source>
        <dbReference type="ARBA" id="ARBA00022458"/>
    </source>
</evidence>
<feature type="domain" description="ABC transporter" evidence="6">
    <location>
        <begin position="1"/>
        <end position="207"/>
    </location>
</feature>
<evidence type="ECO:0000256" key="5">
    <source>
        <dbReference type="ARBA" id="ARBA00022840"/>
    </source>
</evidence>
<dbReference type="Proteomes" id="UP000004728">
    <property type="component" value="Unassembled WGS sequence"/>
</dbReference>
<dbReference type="STRING" id="983920.Y88_3796"/>
<accession>F1ZD27</accession>
<dbReference type="AlphaFoldDB" id="F1ZD27"/>
<keyword evidence="8" id="KW-1185">Reference proteome</keyword>